<sequence length="239" mass="25967">MKAKYRQHGGFTLVELLVVIVIIAALAGLSAPVILKQRKAADRTEALNNIRQIGMSLFEFDSEYGTFPDNNTSEDVKENTGTSLNFAGTFSNDYFRQLIAVGLKSEKPFWCKTSFSPKKPDDVYQTPAKALEAGEVGFSYIMASQTEGQSSSGDPGRPVVVSPSYKAQTDWTFDPEPYGEKAIVLKLDNSAAAMNIRVDNKYIATGVAGRYLQTVGDNTPWGSDANPILRAPQPRGGGN</sequence>
<comment type="caution">
    <text evidence="3">The sequence shown here is derived from an EMBL/GenBank/DDBJ whole genome shotgun (WGS) entry which is preliminary data.</text>
</comment>
<dbReference type="EMBL" id="JAPDDR010000003">
    <property type="protein sequence ID" value="MCW1913426.1"/>
    <property type="molecule type" value="Genomic_DNA"/>
</dbReference>
<accession>A0ABT3G1P0</accession>
<organism evidence="3 4">
    <name type="scientific">Luteolibacter rhizosphaerae</name>
    <dbReference type="NCBI Taxonomy" id="2989719"/>
    <lineage>
        <taxon>Bacteria</taxon>
        <taxon>Pseudomonadati</taxon>
        <taxon>Verrucomicrobiota</taxon>
        <taxon>Verrucomicrobiia</taxon>
        <taxon>Verrucomicrobiales</taxon>
        <taxon>Verrucomicrobiaceae</taxon>
        <taxon>Luteolibacter</taxon>
    </lineage>
</organism>
<keyword evidence="4" id="KW-1185">Reference proteome</keyword>
<dbReference type="Proteomes" id="UP001165653">
    <property type="component" value="Unassembled WGS sequence"/>
</dbReference>
<dbReference type="Pfam" id="PF07963">
    <property type="entry name" value="N_methyl"/>
    <property type="match status" value="1"/>
</dbReference>
<name>A0ABT3G1P0_9BACT</name>
<reference evidence="3" key="1">
    <citation type="submission" date="2022-10" db="EMBL/GenBank/DDBJ databases">
        <title>Luteolibacter sp. GHJ8, whole genome shotgun sequencing project.</title>
        <authorList>
            <person name="Zhao G."/>
            <person name="Shen L."/>
        </authorList>
    </citation>
    <scope>NUCLEOTIDE SEQUENCE</scope>
    <source>
        <strain evidence="3">GHJ8</strain>
    </source>
</reference>
<evidence type="ECO:0000256" key="2">
    <source>
        <dbReference type="SAM" id="Phobius"/>
    </source>
</evidence>
<evidence type="ECO:0000313" key="3">
    <source>
        <dbReference type="EMBL" id="MCW1913426.1"/>
    </source>
</evidence>
<dbReference type="NCBIfam" id="TIGR02532">
    <property type="entry name" value="IV_pilin_GFxxxE"/>
    <property type="match status" value="1"/>
</dbReference>
<gene>
    <name evidence="3" type="ORF">OJ996_07570</name>
</gene>
<protein>
    <submittedName>
        <fullName evidence="3">Type II secretion system GspH family protein</fullName>
    </submittedName>
</protein>
<dbReference type="RefSeq" id="WP_264512865.1">
    <property type="nucleotide sequence ID" value="NZ_JAPDDR010000003.1"/>
</dbReference>
<keyword evidence="2" id="KW-0812">Transmembrane</keyword>
<dbReference type="SUPFAM" id="SSF54523">
    <property type="entry name" value="Pili subunits"/>
    <property type="match status" value="1"/>
</dbReference>
<feature type="region of interest" description="Disordered" evidence="1">
    <location>
        <begin position="217"/>
        <end position="239"/>
    </location>
</feature>
<keyword evidence="2" id="KW-0472">Membrane</keyword>
<feature type="transmembrane region" description="Helical" evidence="2">
    <location>
        <begin position="12"/>
        <end position="35"/>
    </location>
</feature>
<dbReference type="PANTHER" id="PTHR30093">
    <property type="entry name" value="GENERAL SECRETION PATHWAY PROTEIN G"/>
    <property type="match status" value="1"/>
</dbReference>
<evidence type="ECO:0000256" key="1">
    <source>
        <dbReference type="SAM" id="MobiDB-lite"/>
    </source>
</evidence>
<keyword evidence="2" id="KW-1133">Transmembrane helix</keyword>
<dbReference type="InterPro" id="IPR045584">
    <property type="entry name" value="Pilin-like"/>
</dbReference>
<dbReference type="PANTHER" id="PTHR30093:SF2">
    <property type="entry name" value="TYPE II SECRETION SYSTEM PROTEIN H"/>
    <property type="match status" value="1"/>
</dbReference>
<dbReference type="InterPro" id="IPR012902">
    <property type="entry name" value="N_methyl_site"/>
</dbReference>
<proteinExistence type="predicted"/>
<dbReference type="Gene3D" id="3.30.700.10">
    <property type="entry name" value="Glycoprotein, Type 4 Pilin"/>
    <property type="match status" value="1"/>
</dbReference>
<evidence type="ECO:0000313" key="4">
    <source>
        <dbReference type="Proteomes" id="UP001165653"/>
    </source>
</evidence>